<accession>A0A4Y3RM93</accession>
<evidence type="ECO:0000313" key="5">
    <source>
        <dbReference type="Proteomes" id="UP000315226"/>
    </source>
</evidence>
<proteinExistence type="predicted"/>
<dbReference type="AlphaFoldDB" id="A0A4Y3RM93"/>
<dbReference type="CDD" id="cd04301">
    <property type="entry name" value="NAT_SF"/>
    <property type="match status" value="1"/>
</dbReference>
<gene>
    <name evidence="4" type="ORF">SGA01_34580</name>
</gene>
<evidence type="ECO:0000313" key="4">
    <source>
        <dbReference type="EMBL" id="GEB57853.1"/>
    </source>
</evidence>
<dbReference type="EMBL" id="BJMN01000021">
    <property type="protein sequence ID" value="GEB57853.1"/>
    <property type="molecule type" value="Genomic_DNA"/>
</dbReference>
<dbReference type="GO" id="GO:0016747">
    <property type="term" value="F:acyltransferase activity, transferring groups other than amino-acyl groups"/>
    <property type="evidence" value="ECO:0007669"/>
    <property type="project" value="InterPro"/>
</dbReference>
<dbReference type="InterPro" id="IPR000182">
    <property type="entry name" value="GNAT_dom"/>
</dbReference>
<dbReference type="Pfam" id="PF00583">
    <property type="entry name" value="Acetyltransf_1"/>
    <property type="match status" value="2"/>
</dbReference>
<keyword evidence="1 4" id="KW-0808">Transferase</keyword>
<keyword evidence="5" id="KW-1185">Reference proteome</keyword>
<evidence type="ECO:0000256" key="1">
    <source>
        <dbReference type="ARBA" id="ARBA00022679"/>
    </source>
</evidence>
<dbReference type="PROSITE" id="PS51186">
    <property type="entry name" value="GNAT"/>
    <property type="match status" value="2"/>
</dbReference>
<feature type="domain" description="N-acetyltransferase" evidence="3">
    <location>
        <begin position="175"/>
        <end position="307"/>
    </location>
</feature>
<evidence type="ECO:0000256" key="2">
    <source>
        <dbReference type="ARBA" id="ARBA00023315"/>
    </source>
</evidence>
<evidence type="ECO:0000259" key="3">
    <source>
        <dbReference type="PROSITE" id="PS51186"/>
    </source>
</evidence>
<dbReference type="InterPro" id="IPR050832">
    <property type="entry name" value="Bact_Acetyltransf"/>
</dbReference>
<feature type="domain" description="N-acetyltransferase" evidence="3">
    <location>
        <begin position="3"/>
        <end position="153"/>
    </location>
</feature>
<dbReference type="InterPro" id="IPR016181">
    <property type="entry name" value="Acyl_CoA_acyltransferase"/>
</dbReference>
<dbReference type="RefSeq" id="WP_141297345.1">
    <property type="nucleotide sequence ID" value="NZ_BJMN01000021.1"/>
</dbReference>
<name>A0A4Y3RM93_9ACTN</name>
<keyword evidence="2" id="KW-0012">Acyltransferase</keyword>
<comment type="caution">
    <text evidence="4">The sequence shown here is derived from an EMBL/GenBank/DDBJ whole genome shotgun (WGS) entry which is preliminary data.</text>
</comment>
<dbReference type="PANTHER" id="PTHR43877:SF1">
    <property type="entry name" value="ACETYLTRANSFERASE"/>
    <property type="match status" value="1"/>
</dbReference>
<dbReference type="Gene3D" id="3.40.630.30">
    <property type="match status" value="1"/>
</dbReference>
<sequence>MTVIVRDVRTEDAEGFARVRRAALPFMLATAEQLVFDWAHAHPDSHYRPLVAVSADGTVIGTAQVGIAHDAPEPGIGYVNVYVDPAHAGLGAGTLLLRAGEEHVAERGARTLYTWALDEPRNRTWAERRGYAPSRSAYFLRLDLAAAELPPLQEPPAGVELLTAEDFADDPRPLFELDAVTTADEPGDVGVEMDDFAHWRETTWSHPLLDRTLTTVAVVDGVPAAFSAAQTDGLGRYASGMTGTAPAFRGRGLAKLVKNTSLHRARAAGCVEAFTGNDTGNEPMLAINKQFGYEIGAVEVRHVRTIG</sequence>
<dbReference type="PANTHER" id="PTHR43877">
    <property type="entry name" value="AMINOALKYLPHOSPHONATE N-ACETYLTRANSFERASE-RELATED-RELATED"/>
    <property type="match status" value="1"/>
</dbReference>
<protein>
    <submittedName>
        <fullName evidence="4">N-acetyltransferase</fullName>
    </submittedName>
</protein>
<organism evidence="4 5">
    <name type="scientific">Streptomyces gardneri</name>
    <dbReference type="NCBI Taxonomy" id="66892"/>
    <lineage>
        <taxon>Bacteria</taxon>
        <taxon>Bacillati</taxon>
        <taxon>Actinomycetota</taxon>
        <taxon>Actinomycetes</taxon>
        <taxon>Kitasatosporales</taxon>
        <taxon>Streptomycetaceae</taxon>
        <taxon>Streptomyces</taxon>
    </lineage>
</organism>
<dbReference type="SUPFAM" id="SSF55729">
    <property type="entry name" value="Acyl-CoA N-acyltransferases (Nat)"/>
    <property type="match status" value="2"/>
</dbReference>
<dbReference type="Proteomes" id="UP000315226">
    <property type="component" value="Unassembled WGS sequence"/>
</dbReference>
<dbReference type="OrthoDB" id="4119890at2"/>
<reference evidence="4 5" key="1">
    <citation type="submission" date="2019-06" db="EMBL/GenBank/DDBJ databases">
        <title>Whole genome shotgun sequence of Streptomyces gardneri NBRC 12865.</title>
        <authorList>
            <person name="Hosoyama A."/>
            <person name="Uohara A."/>
            <person name="Ohji S."/>
            <person name="Ichikawa N."/>
        </authorList>
    </citation>
    <scope>NUCLEOTIDE SEQUENCE [LARGE SCALE GENOMIC DNA]</scope>
    <source>
        <strain evidence="4 5">NBRC 12865</strain>
    </source>
</reference>